<gene>
    <name evidence="1" type="ORF">NPIL_631871</name>
</gene>
<accession>A0A8X6TXR9</accession>
<reference evidence="1" key="1">
    <citation type="submission" date="2020-08" db="EMBL/GenBank/DDBJ databases">
        <title>Multicomponent nature underlies the extraordinary mechanical properties of spider dragline silk.</title>
        <authorList>
            <person name="Kono N."/>
            <person name="Nakamura H."/>
            <person name="Mori M."/>
            <person name="Yoshida Y."/>
            <person name="Ohtoshi R."/>
            <person name="Malay A.D."/>
            <person name="Moran D.A.P."/>
            <person name="Tomita M."/>
            <person name="Numata K."/>
            <person name="Arakawa K."/>
        </authorList>
    </citation>
    <scope>NUCLEOTIDE SEQUENCE</scope>
</reference>
<protein>
    <submittedName>
        <fullName evidence="1">Uncharacterized protein</fullName>
    </submittedName>
</protein>
<dbReference type="Proteomes" id="UP000887013">
    <property type="component" value="Unassembled WGS sequence"/>
</dbReference>
<evidence type="ECO:0000313" key="1">
    <source>
        <dbReference type="EMBL" id="GFT58218.1"/>
    </source>
</evidence>
<organism evidence="1 2">
    <name type="scientific">Nephila pilipes</name>
    <name type="common">Giant wood spider</name>
    <name type="synonym">Nephila maculata</name>
    <dbReference type="NCBI Taxonomy" id="299642"/>
    <lineage>
        <taxon>Eukaryota</taxon>
        <taxon>Metazoa</taxon>
        <taxon>Ecdysozoa</taxon>
        <taxon>Arthropoda</taxon>
        <taxon>Chelicerata</taxon>
        <taxon>Arachnida</taxon>
        <taxon>Araneae</taxon>
        <taxon>Araneomorphae</taxon>
        <taxon>Entelegynae</taxon>
        <taxon>Araneoidea</taxon>
        <taxon>Nephilidae</taxon>
        <taxon>Nephila</taxon>
    </lineage>
</organism>
<sequence length="94" mass="11095">MMSPPLLLSEPIRIQQMLAVFASYHGNWVSNILRYRDASEQHSKSQPYKPRSMDTVLQHVPTKWCTLHGVREIQQLLRRHFVKNHIIICSFPTR</sequence>
<dbReference type="AlphaFoldDB" id="A0A8X6TXR9"/>
<name>A0A8X6TXR9_NEPPI</name>
<keyword evidence="2" id="KW-1185">Reference proteome</keyword>
<dbReference type="EMBL" id="BMAW01113653">
    <property type="protein sequence ID" value="GFT58218.1"/>
    <property type="molecule type" value="Genomic_DNA"/>
</dbReference>
<comment type="caution">
    <text evidence="1">The sequence shown here is derived from an EMBL/GenBank/DDBJ whole genome shotgun (WGS) entry which is preliminary data.</text>
</comment>
<evidence type="ECO:0000313" key="2">
    <source>
        <dbReference type="Proteomes" id="UP000887013"/>
    </source>
</evidence>
<proteinExistence type="predicted"/>